<name>A0ABY6KKB9_9ARAC</name>
<feature type="transmembrane region" description="Helical" evidence="2">
    <location>
        <begin position="280"/>
        <end position="299"/>
    </location>
</feature>
<evidence type="ECO:0000256" key="1">
    <source>
        <dbReference type="SAM" id="MobiDB-lite"/>
    </source>
</evidence>
<sequence length="460" mass="52095">MPLPSPTDIPNIIDFASHLHEISLRLPLLRLSAFSNFPACPLAYVTQPKPFKGSSTKYSKSNSWGLSSPTPESRRTLSEYKQLKTSQSLILSENFDVFWGLIFYSIQVFSFFPCGKPPFDQDCAINPIISTQPHNSTGFNRIRQRFDRILKIHFSADGCLEPHPLSEDFSVCQCDKVGTYAVLLTTFTPPAASSLPRYGGASLEVWAGIGCAIGALLVFVTGFTLLLAWRICLATADVYLVGIRLLPGDIGMLELLRHHFKVRRVVFLGILKPASQLHKLCKFLFSVFSFGLISLFQYFNGDGGYRAVNVCSTFRCSTHHLYRQNECSATTLWFKNDLKTITALQLKVISDWYVKENRQLRKEDYTKSCNTCRQSLNKRLPPLDPISERLVSPRLPFMQVRRLDVPSTEGHHHPHRQLLRHEHLPPLTRTSIQDPSRNPRLAPLTSTDDVPRQQPQKVIP</sequence>
<feature type="region of interest" description="Disordered" evidence="1">
    <location>
        <begin position="406"/>
        <end position="460"/>
    </location>
</feature>
<evidence type="ECO:0000313" key="4">
    <source>
        <dbReference type="Proteomes" id="UP001235939"/>
    </source>
</evidence>
<keyword evidence="2" id="KW-0472">Membrane</keyword>
<proteinExistence type="predicted"/>
<protein>
    <submittedName>
        <fullName evidence="3">Uncharacterized protein</fullName>
    </submittedName>
</protein>
<reference evidence="3 4" key="1">
    <citation type="submission" date="2022-01" db="EMBL/GenBank/DDBJ databases">
        <title>A chromosomal length assembly of Cordylochernes scorpioides.</title>
        <authorList>
            <person name="Zeh D."/>
            <person name="Zeh J."/>
        </authorList>
    </citation>
    <scope>NUCLEOTIDE SEQUENCE [LARGE SCALE GENOMIC DNA]</scope>
    <source>
        <strain evidence="3">IN4F17</strain>
        <tissue evidence="3">Whole Body</tissue>
    </source>
</reference>
<keyword evidence="2" id="KW-1133">Transmembrane helix</keyword>
<feature type="region of interest" description="Disordered" evidence="1">
    <location>
        <begin position="51"/>
        <end position="72"/>
    </location>
</feature>
<accession>A0ABY6KKB9</accession>
<feature type="transmembrane region" description="Helical" evidence="2">
    <location>
        <begin position="205"/>
        <end position="229"/>
    </location>
</feature>
<keyword evidence="4" id="KW-1185">Reference proteome</keyword>
<gene>
    <name evidence="3" type="ORF">LAZ67_6003160</name>
</gene>
<keyword evidence="2" id="KW-0812">Transmembrane</keyword>
<feature type="compositionally biased region" description="Polar residues" evidence="1">
    <location>
        <begin position="53"/>
        <end position="71"/>
    </location>
</feature>
<evidence type="ECO:0000256" key="2">
    <source>
        <dbReference type="SAM" id="Phobius"/>
    </source>
</evidence>
<organism evidence="3 4">
    <name type="scientific">Cordylochernes scorpioides</name>
    <dbReference type="NCBI Taxonomy" id="51811"/>
    <lineage>
        <taxon>Eukaryota</taxon>
        <taxon>Metazoa</taxon>
        <taxon>Ecdysozoa</taxon>
        <taxon>Arthropoda</taxon>
        <taxon>Chelicerata</taxon>
        <taxon>Arachnida</taxon>
        <taxon>Pseudoscorpiones</taxon>
        <taxon>Cheliferoidea</taxon>
        <taxon>Chernetidae</taxon>
        <taxon>Cordylochernes</taxon>
    </lineage>
</organism>
<evidence type="ECO:0000313" key="3">
    <source>
        <dbReference type="EMBL" id="UYV69296.1"/>
    </source>
</evidence>
<dbReference type="Proteomes" id="UP001235939">
    <property type="component" value="Chromosome 06"/>
</dbReference>
<dbReference type="EMBL" id="CP092868">
    <property type="protein sequence ID" value="UYV69296.1"/>
    <property type="molecule type" value="Genomic_DNA"/>
</dbReference>
<feature type="compositionally biased region" description="Polar residues" evidence="1">
    <location>
        <begin position="444"/>
        <end position="460"/>
    </location>
</feature>